<dbReference type="InterPro" id="IPR034182">
    <property type="entry name" value="Kexin/furin"/>
</dbReference>
<gene>
    <name evidence="12" type="ORF">RF11_03470</name>
</gene>
<evidence type="ECO:0000256" key="5">
    <source>
        <dbReference type="ARBA" id="ARBA00022801"/>
    </source>
</evidence>
<dbReference type="PRINTS" id="PR00723">
    <property type="entry name" value="SUBTILISIN"/>
</dbReference>
<keyword evidence="2 9" id="KW-0645">Protease</keyword>
<keyword evidence="4" id="KW-0732">Signal</keyword>
<evidence type="ECO:0000256" key="10">
    <source>
        <dbReference type="SAM" id="Phobius"/>
    </source>
</evidence>
<keyword evidence="6 9" id="KW-0720">Serine protease</keyword>
<dbReference type="InterPro" id="IPR036852">
    <property type="entry name" value="Peptidase_S8/S53_dom_sf"/>
</dbReference>
<keyword evidence="10" id="KW-0472">Membrane</keyword>
<evidence type="ECO:0000256" key="1">
    <source>
        <dbReference type="ARBA" id="ARBA00005325"/>
    </source>
</evidence>
<evidence type="ECO:0000256" key="9">
    <source>
        <dbReference type="PROSITE-ProRule" id="PRU01240"/>
    </source>
</evidence>
<keyword evidence="13" id="KW-1185">Reference proteome</keyword>
<keyword evidence="7" id="KW-0106">Calcium</keyword>
<dbReference type="PROSITE" id="PS00136">
    <property type="entry name" value="SUBTILASE_ASP"/>
    <property type="match status" value="1"/>
</dbReference>
<dbReference type="Gene3D" id="2.60.120.260">
    <property type="entry name" value="Galactose-binding domain-like"/>
    <property type="match status" value="1"/>
</dbReference>
<dbReference type="OrthoDB" id="300641at2759"/>
<keyword evidence="10" id="KW-0812">Transmembrane</keyword>
<dbReference type="PROSITE" id="PS00138">
    <property type="entry name" value="SUBTILASE_SER"/>
    <property type="match status" value="1"/>
</dbReference>
<dbReference type="PROSITE" id="PS51829">
    <property type="entry name" value="P_HOMO_B"/>
    <property type="match status" value="1"/>
</dbReference>
<dbReference type="InterPro" id="IPR000209">
    <property type="entry name" value="Peptidase_S8/S53_dom"/>
</dbReference>
<evidence type="ECO:0000256" key="4">
    <source>
        <dbReference type="ARBA" id="ARBA00022729"/>
    </source>
</evidence>
<evidence type="ECO:0000256" key="3">
    <source>
        <dbReference type="ARBA" id="ARBA00022685"/>
    </source>
</evidence>
<dbReference type="CDD" id="cd04059">
    <property type="entry name" value="Peptidases_S8_Protein_convertases_Kexins_Furin-like"/>
    <property type="match status" value="1"/>
</dbReference>
<evidence type="ECO:0000259" key="11">
    <source>
        <dbReference type="PROSITE" id="PS51829"/>
    </source>
</evidence>
<keyword evidence="3" id="KW-0165">Cleavage on pair of basic residues</keyword>
<keyword evidence="5 9" id="KW-0378">Hydrolase</keyword>
<name>A0A0C2M6M8_THEKT</name>
<accession>A0A0C2M6M8</accession>
<dbReference type="Pfam" id="PF00082">
    <property type="entry name" value="Peptidase_S8"/>
    <property type="match status" value="1"/>
</dbReference>
<evidence type="ECO:0000256" key="7">
    <source>
        <dbReference type="ARBA" id="ARBA00022837"/>
    </source>
</evidence>
<dbReference type="PANTHER" id="PTHR42884">
    <property type="entry name" value="PROPROTEIN CONVERTASE SUBTILISIN/KEXIN-RELATED"/>
    <property type="match status" value="1"/>
</dbReference>
<dbReference type="InterPro" id="IPR008979">
    <property type="entry name" value="Galactose-bd-like_sf"/>
</dbReference>
<organism evidence="12 13">
    <name type="scientific">Thelohanellus kitauei</name>
    <name type="common">Myxosporean</name>
    <dbReference type="NCBI Taxonomy" id="669202"/>
    <lineage>
        <taxon>Eukaryota</taxon>
        <taxon>Metazoa</taxon>
        <taxon>Cnidaria</taxon>
        <taxon>Myxozoa</taxon>
        <taxon>Myxosporea</taxon>
        <taxon>Bivalvulida</taxon>
        <taxon>Platysporina</taxon>
        <taxon>Myxobolidae</taxon>
        <taxon>Thelohanellus</taxon>
    </lineage>
</organism>
<evidence type="ECO:0000256" key="8">
    <source>
        <dbReference type="PIRSR" id="PIRSR615500-1"/>
    </source>
</evidence>
<reference evidence="12 13" key="1">
    <citation type="journal article" date="2014" name="Genome Biol. Evol.">
        <title>The genome of the myxosporean Thelohanellus kitauei shows adaptations to nutrient acquisition within its fish host.</title>
        <authorList>
            <person name="Yang Y."/>
            <person name="Xiong J."/>
            <person name="Zhou Z."/>
            <person name="Huo F."/>
            <person name="Miao W."/>
            <person name="Ran C."/>
            <person name="Liu Y."/>
            <person name="Zhang J."/>
            <person name="Feng J."/>
            <person name="Wang M."/>
            <person name="Wang M."/>
            <person name="Wang L."/>
            <person name="Yao B."/>
        </authorList>
    </citation>
    <scope>NUCLEOTIDE SEQUENCE [LARGE SCALE GENOMIC DNA]</scope>
    <source>
        <strain evidence="12">Wuqing</strain>
    </source>
</reference>
<feature type="active site" description="Charge relay system" evidence="8 9">
    <location>
        <position position="331"/>
    </location>
</feature>
<dbReference type="Gene3D" id="3.40.50.200">
    <property type="entry name" value="Peptidase S8/S53 domain"/>
    <property type="match status" value="1"/>
</dbReference>
<sequence length="645" mass="72112">MLRIYGCVTVNRIGGKPDLVDGSWKESYYVCQRNYSPISDKHVLALSKSDSRIREVFFDAKSIRSKRLTFNDPGYAEQSLYSGQQGDGEDTTIYSHNLYNLWKRGITGKGIVVAVVDDGVDRYHEDLKGNYDPKASYNFVTDTYDPNTLNDSHGTKCIGLISSVANNRICGVGAAYEAKFGALRVFSSEHLEIYDSHEAQAFQFKPDYIDVYSMSWGPLDDGKSIEKPNALASAALEYAAVHGRKGKGSLFIWSTGNGGRNFDSCGYDGYLQRHEVLVVSSASTKGSVPLYAERCTAVIACSLSNYGNYPEPLIYTTFPPNKCSRSHAGTSVSAPIVSAIIALLLQTKNDLSRRDIQDLIVRTSLQIDKHFIVNAAGHKHSLNFGFGLIQADKLIDAANSSDFKTLPPLKICKSPILNDGQQVISGGWLNSSIYTSGCLRGPSTLDTIEVVIVTLTIESSLRSGSTIFLTSPSGTTAPILEPRYMDTSGEMLNSWDIKIMTFYDEKAYGEWKLRILVPRHLKTKLVSWGIRVYGILRSPDSVHHQDAIKKIMCNKKMLVTDEYIINWCAGKPLNERESDQKDLDRLALIDSKYLRDLHRLKTKKRVSWLVVVLPVVVLCFVSLVLIYIRFFRSRTISFRLIDYQY</sequence>
<dbReference type="GO" id="GO:0000139">
    <property type="term" value="C:Golgi membrane"/>
    <property type="evidence" value="ECO:0007669"/>
    <property type="project" value="TreeGrafter"/>
</dbReference>
<evidence type="ECO:0000256" key="6">
    <source>
        <dbReference type="ARBA" id="ARBA00022825"/>
    </source>
</evidence>
<comment type="similarity">
    <text evidence="1">Belongs to the peptidase S8 family. Furin subfamily.</text>
</comment>
<dbReference type="PROSITE" id="PS51892">
    <property type="entry name" value="SUBTILASE"/>
    <property type="match status" value="1"/>
</dbReference>
<dbReference type="SUPFAM" id="SSF52743">
    <property type="entry name" value="Subtilisin-like"/>
    <property type="match status" value="1"/>
</dbReference>
<dbReference type="InterPro" id="IPR002884">
    <property type="entry name" value="P_dom"/>
</dbReference>
<evidence type="ECO:0000313" key="13">
    <source>
        <dbReference type="Proteomes" id="UP000031668"/>
    </source>
</evidence>
<dbReference type="GO" id="GO:0004252">
    <property type="term" value="F:serine-type endopeptidase activity"/>
    <property type="evidence" value="ECO:0007669"/>
    <property type="project" value="UniProtKB-UniRule"/>
</dbReference>
<feature type="transmembrane region" description="Helical" evidence="10">
    <location>
        <begin position="606"/>
        <end position="630"/>
    </location>
</feature>
<feature type="domain" description="P/Homo B" evidence="11">
    <location>
        <begin position="405"/>
        <end position="538"/>
    </location>
</feature>
<evidence type="ECO:0000256" key="2">
    <source>
        <dbReference type="ARBA" id="ARBA00022670"/>
    </source>
</evidence>
<feature type="active site" description="Charge relay system" evidence="8 9">
    <location>
        <position position="153"/>
    </location>
</feature>
<protein>
    <submittedName>
        <fullName evidence="12">Neuroendocrine convertase 1</fullName>
    </submittedName>
</protein>
<comment type="caution">
    <text evidence="12">The sequence shown here is derived from an EMBL/GenBank/DDBJ whole genome shotgun (WGS) entry which is preliminary data.</text>
</comment>
<dbReference type="GO" id="GO:0005802">
    <property type="term" value="C:trans-Golgi network"/>
    <property type="evidence" value="ECO:0007669"/>
    <property type="project" value="TreeGrafter"/>
</dbReference>
<dbReference type="Proteomes" id="UP000031668">
    <property type="component" value="Unassembled WGS sequence"/>
</dbReference>
<dbReference type="GO" id="GO:0016485">
    <property type="term" value="P:protein processing"/>
    <property type="evidence" value="ECO:0007669"/>
    <property type="project" value="TreeGrafter"/>
</dbReference>
<dbReference type="InterPro" id="IPR015500">
    <property type="entry name" value="Peptidase_S8_subtilisin-rel"/>
</dbReference>
<dbReference type="EMBL" id="JWZT01004899">
    <property type="protein sequence ID" value="KII62670.1"/>
    <property type="molecule type" value="Genomic_DNA"/>
</dbReference>
<dbReference type="InterPro" id="IPR023828">
    <property type="entry name" value="Peptidase_S8_Ser-AS"/>
</dbReference>
<evidence type="ECO:0000313" key="12">
    <source>
        <dbReference type="EMBL" id="KII62670.1"/>
    </source>
</evidence>
<feature type="active site" description="Charge relay system" evidence="8 9">
    <location>
        <position position="117"/>
    </location>
</feature>
<dbReference type="Pfam" id="PF01483">
    <property type="entry name" value="P_proprotein"/>
    <property type="match status" value="1"/>
</dbReference>
<proteinExistence type="inferred from homology"/>
<dbReference type="OMA" id="TNIWAVK"/>
<keyword evidence="10" id="KW-1133">Transmembrane helix</keyword>
<dbReference type="InterPro" id="IPR023827">
    <property type="entry name" value="Peptidase_S8_Asp-AS"/>
</dbReference>
<dbReference type="SUPFAM" id="SSF49785">
    <property type="entry name" value="Galactose-binding domain-like"/>
    <property type="match status" value="1"/>
</dbReference>
<dbReference type="AlphaFoldDB" id="A0A0C2M6M8"/>
<dbReference type="PANTHER" id="PTHR42884:SF14">
    <property type="entry name" value="NEUROENDOCRINE CONVERTASE 1"/>
    <property type="match status" value="1"/>
</dbReference>